<dbReference type="WBParaSite" id="JU765_v2.g12622.t1">
    <property type="protein sequence ID" value="JU765_v2.g12622.t1"/>
    <property type="gene ID" value="JU765_v2.g12622"/>
</dbReference>
<evidence type="ECO:0000313" key="1">
    <source>
        <dbReference type="Proteomes" id="UP000887576"/>
    </source>
</evidence>
<dbReference type="Proteomes" id="UP000887576">
    <property type="component" value="Unplaced"/>
</dbReference>
<organism evidence="1 2">
    <name type="scientific">Panagrolaimus sp. JU765</name>
    <dbReference type="NCBI Taxonomy" id="591449"/>
    <lineage>
        <taxon>Eukaryota</taxon>
        <taxon>Metazoa</taxon>
        <taxon>Ecdysozoa</taxon>
        <taxon>Nematoda</taxon>
        <taxon>Chromadorea</taxon>
        <taxon>Rhabditida</taxon>
        <taxon>Tylenchina</taxon>
        <taxon>Panagrolaimomorpha</taxon>
        <taxon>Panagrolaimoidea</taxon>
        <taxon>Panagrolaimidae</taxon>
        <taxon>Panagrolaimus</taxon>
    </lineage>
</organism>
<name>A0AC34Q3R0_9BILA</name>
<proteinExistence type="predicted"/>
<sequence length="211" mass="23976">MATVSRDGLLNIGTVQIPRPKCQGFQFVNTRGRMGFYRSIKRDGEKYGIQMKNMGPRRPQLPDAGFWKPPEETQNNNEEKQFNANKTPESPTPNFVRNFDRPSNGVNANRGSAIAQINKAKPPPPAPPLPKDLAKLPPRPPKTVPTMKKSADPIEPPIDYNEDARPQMFRRQNLVVQKHRTIPEESENERPTERRNSNSQSSGSGRYMERF</sequence>
<evidence type="ECO:0000313" key="2">
    <source>
        <dbReference type="WBParaSite" id="JU765_v2.g12622.t1"/>
    </source>
</evidence>
<accession>A0AC34Q3R0</accession>
<reference evidence="2" key="1">
    <citation type="submission" date="2022-11" db="UniProtKB">
        <authorList>
            <consortium name="WormBaseParasite"/>
        </authorList>
    </citation>
    <scope>IDENTIFICATION</scope>
</reference>
<protein>
    <submittedName>
        <fullName evidence="2">Uncharacterized protein</fullName>
    </submittedName>
</protein>